<dbReference type="PROSITE" id="PS50821">
    <property type="entry name" value="PAZ"/>
    <property type="match status" value="1"/>
</dbReference>
<evidence type="ECO:0000313" key="5">
    <source>
        <dbReference type="EMBL" id="KAI0305370.1"/>
    </source>
</evidence>
<dbReference type="InterPro" id="IPR003100">
    <property type="entry name" value="PAZ_dom"/>
</dbReference>
<comment type="similarity">
    <text evidence="1">Belongs to the argonaute family.</text>
</comment>
<dbReference type="PANTHER" id="PTHR22891">
    <property type="entry name" value="EUKARYOTIC TRANSLATION INITIATION FACTOR 2C"/>
    <property type="match status" value="1"/>
</dbReference>
<dbReference type="CDD" id="cd02846">
    <property type="entry name" value="PAZ_argonaute_like"/>
    <property type="match status" value="1"/>
</dbReference>
<gene>
    <name evidence="5" type="ORF">B0F90DRAFT_1625461</name>
</gene>
<dbReference type="Proteomes" id="UP001203297">
    <property type="component" value="Unassembled WGS sequence"/>
</dbReference>
<sequence>MQRGGDRGRGRGGQERGRGNRGASPTGRGGLPGDSTYRSRGGPPRGGPGGGRGRGSGFVPREQGGYVHYWRPSIFAEGQPAVIDARLANSAEDRLVSSFKSLSLRQDAMPPRPDYGTKGKQIKLRTNFFPVRVPKGPLHEYDISISPQAIANRRVKKRIFQLAEITEEWAANGLKGCVAHDSSAKLIAAKILPQPLTITISYFEDDDGQSNIDKGLKEYTLTIEYTQPIETDSLQQYLVGHAQYRNYDILPVISALNLILSAHPNRTQAGGGVVVGRNRYFFPSASPPFPLGGGLEAWRGFYSSVRPSFNQLMVNVNVCATAFYSEGNLAEAMIAFEQASFGARMSAFVQRVRIKTDHLGHQKTVKRLAKLNAKQHKFDAQELGGTVTVEEYFRRKYKINLRYPNLPLVDVGGKKAIYLPPEVCTILPGQPFRGRLLDEQTAEMIKVAAKPPNVNANAITVSGLRELGFTRGPSVSPVLDVFGVSIGNEMAVVPARILSPPRIRYGKGEQSVDDRASWNLRNVVFAEGAKLGLWTVLVIKDGNRWDEFSDAQDPELRSIIEGFASMCRTCGISVTQTPPLIAVAELPRKDPQDPIRTQAINAIRSALMATKQKPAFLLVILSNGDKHIYSGLKHLCDVYLDVPNVCVQVGKIRKERGQLQYYANVALKVNMKLGGVNHAVDEVSISKLRQPPTMLVGMDVTHPGPSTVKGTPSIAAVVASADLRFSQYPSSMRIQESKKEMITDLRNMMEERLLAYRAKNRDLPQRILVYRDGVSEGQFSIVVSDEIPKIRASFRKFDTAQGPYRPKLTVVICGKRHHTRFYPTEGVNADHNGNPRPGTIVDRGVTAIYEFDFFLQAHGGLQGTTRPTHYYVVCNEMDMNADDLQSLTNAISYTFARATKAVSLAAPAYYADLACERGRCYLHKLLMGFSDTNTTTTSGSTAEEDVFREAEKLWNGGVKGKLKESMFYL</sequence>
<dbReference type="Pfam" id="PF16488">
    <property type="entry name" value="ArgoL2"/>
    <property type="match status" value="1"/>
</dbReference>
<dbReference type="Pfam" id="PF02170">
    <property type="entry name" value="PAZ"/>
    <property type="match status" value="1"/>
</dbReference>
<feature type="compositionally biased region" description="Basic and acidic residues" evidence="2">
    <location>
        <begin position="1"/>
        <end position="18"/>
    </location>
</feature>
<dbReference type="InterPro" id="IPR032474">
    <property type="entry name" value="Argonaute_N"/>
</dbReference>
<dbReference type="Pfam" id="PF02171">
    <property type="entry name" value="Piwi"/>
    <property type="match status" value="1"/>
</dbReference>
<keyword evidence="6" id="KW-1185">Reference proteome</keyword>
<dbReference type="InterPro" id="IPR036085">
    <property type="entry name" value="PAZ_dom_sf"/>
</dbReference>
<dbReference type="SMART" id="SM00949">
    <property type="entry name" value="PAZ"/>
    <property type="match status" value="1"/>
</dbReference>
<dbReference type="Gene3D" id="3.30.420.10">
    <property type="entry name" value="Ribonuclease H-like superfamily/Ribonuclease H"/>
    <property type="match status" value="1"/>
</dbReference>
<dbReference type="GO" id="GO:0003723">
    <property type="term" value="F:RNA binding"/>
    <property type="evidence" value="ECO:0007669"/>
    <property type="project" value="InterPro"/>
</dbReference>
<dbReference type="InterPro" id="IPR036397">
    <property type="entry name" value="RNaseH_sf"/>
</dbReference>
<name>A0AAD4QQH6_9AGAM</name>
<feature type="compositionally biased region" description="Gly residues" evidence="2">
    <location>
        <begin position="43"/>
        <end position="56"/>
    </location>
</feature>
<dbReference type="Gene3D" id="2.170.260.10">
    <property type="entry name" value="paz domain"/>
    <property type="match status" value="1"/>
</dbReference>
<dbReference type="CDD" id="cd04657">
    <property type="entry name" value="Piwi_ago-like"/>
    <property type="match status" value="1"/>
</dbReference>
<feature type="domain" description="PAZ" evidence="3">
    <location>
        <begin position="328"/>
        <end position="428"/>
    </location>
</feature>
<proteinExistence type="inferred from homology"/>
<dbReference type="Pfam" id="PF08699">
    <property type="entry name" value="ArgoL1"/>
    <property type="match status" value="1"/>
</dbReference>
<dbReference type="SMART" id="SM01163">
    <property type="entry name" value="DUF1785"/>
    <property type="match status" value="1"/>
</dbReference>
<dbReference type="InterPro" id="IPR032472">
    <property type="entry name" value="ArgoL2"/>
</dbReference>
<evidence type="ECO:0000259" key="3">
    <source>
        <dbReference type="PROSITE" id="PS50821"/>
    </source>
</evidence>
<dbReference type="SMART" id="SM00950">
    <property type="entry name" value="Piwi"/>
    <property type="match status" value="1"/>
</dbReference>
<dbReference type="InterPro" id="IPR045246">
    <property type="entry name" value="Piwi_ago-like"/>
</dbReference>
<dbReference type="InterPro" id="IPR003165">
    <property type="entry name" value="Piwi"/>
</dbReference>
<dbReference type="InterPro" id="IPR014811">
    <property type="entry name" value="ArgoL1"/>
</dbReference>
<feature type="region of interest" description="Disordered" evidence="2">
    <location>
        <begin position="1"/>
        <end position="60"/>
    </location>
</feature>
<dbReference type="AlphaFoldDB" id="A0AAD4QQH6"/>
<accession>A0AAD4QQH6</accession>
<dbReference type="SUPFAM" id="SSF53098">
    <property type="entry name" value="Ribonuclease H-like"/>
    <property type="match status" value="1"/>
</dbReference>
<dbReference type="Pfam" id="PF16486">
    <property type="entry name" value="ArgoN"/>
    <property type="match status" value="1"/>
</dbReference>
<protein>
    <submittedName>
        <fullName evidence="5">Argonaute-like protein</fullName>
    </submittedName>
</protein>
<feature type="domain" description="Piwi" evidence="4">
    <location>
        <begin position="616"/>
        <end position="923"/>
    </location>
</feature>
<reference evidence="5" key="1">
    <citation type="journal article" date="2022" name="New Phytol.">
        <title>Evolutionary transition to the ectomycorrhizal habit in the genomes of a hyperdiverse lineage of mushroom-forming fungi.</title>
        <authorList>
            <person name="Looney B."/>
            <person name="Miyauchi S."/>
            <person name="Morin E."/>
            <person name="Drula E."/>
            <person name="Courty P.E."/>
            <person name="Kohler A."/>
            <person name="Kuo A."/>
            <person name="LaButti K."/>
            <person name="Pangilinan J."/>
            <person name="Lipzen A."/>
            <person name="Riley R."/>
            <person name="Andreopoulos W."/>
            <person name="He G."/>
            <person name="Johnson J."/>
            <person name="Nolan M."/>
            <person name="Tritt A."/>
            <person name="Barry K.W."/>
            <person name="Grigoriev I.V."/>
            <person name="Nagy L.G."/>
            <person name="Hibbett D."/>
            <person name="Henrissat B."/>
            <person name="Matheny P.B."/>
            <person name="Labbe J."/>
            <person name="Martin F.M."/>
        </authorList>
    </citation>
    <scope>NUCLEOTIDE SEQUENCE</scope>
    <source>
        <strain evidence="5">BPL690</strain>
    </source>
</reference>
<evidence type="ECO:0000256" key="2">
    <source>
        <dbReference type="SAM" id="MobiDB-lite"/>
    </source>
</evidence>
<evidence type="ECO:0000259" key="4">
    <source>
        <dbReference type="PROSITE" id="PS50822"/>
    </source>
</evidence>
<dbReference type="Gene3D" id="3.40.50.2300">
    <property type="match status" value="1"/>
</dbReference>
<comment type="caution">
    <text evidence="5">The sequence shown here is derived from an EMBL/GenBank/DDBJ whole genome shotgun (WGS) entry which is preliminary data.</text>
</comment>
<dbReference type="InterPro" id="IPR012337">
    <property type="entry name" value="RNaseH-like_sf"/>
</dbReference>
<evidence type="ECO:0000313" key="6">
    <source>
        <dbReference type="Proteomes" id="UP001203297"/>
    </source>
</evidence>
<evidence type="ECO:0000256" key="1">
    <source>
        <dbReference type="RuleBase" id="RU361178"/>
    </source>
</evidence>
<dbReference type="EMBL" id="WTXG01000006">
    <property type="protein sequence ID" value="KAI0305370.1"/>
    <property type="molecule type" value="Genomic_DNA"/>
</dbReference>
<dbReference type="PROSITE" id="PS50822">
    <property type="entry name" value="PIWI"/>
    <property type="match status" value="1"/>
</dbReference>
<organism evidence="5 6">
    <name type="scientific">Multifurca ochricompacta</name>
    <dbReference type="NCBI Taxonomy" id="376703"/>
    <lineage>
        <taxon>Eukaryota</taxon>
        <taxon>Fungi</taxon>
        <taxon>Dikarya</taxon>
        <taxon>Basidiomycota</taxon>
        <taxon>Agaricomycotina</taxon>
        <taxon>Agaricomycetes</taxon>
        <taxon>Russulales</taxon>
        <taxon>Russulaceae</taxon>
        <taxon>Multifurca</taxon>
    </lineage>
</organism>
<dbReference type="SUPFAM" id="SSF101690">
    <property type="entry name" value="PAZ domain"/>
    <property type="match status" value="1"/>
</dbReference>